<dbReference type="InterPro" id="IPR036388">
    <property type="entry name" value="WH-like_DNA-bd_sf"/>
</dbReference>
<sequence>MAIYPYQIFATVTETKTYYRAAERLNITPSAVSHAIAQLERELGFPLFIRNRNGSTLTPNAQQILPYVREILNAESRLHQEIDNINGLVRGTLRIGAFSSASVQWLPTILQQFRRHYPEITIQLIQGSLNDIAEKLRHGQLDIGFTALPVDSQLVTYPLILDTLYTVAPKDFRPKNTQFVTEFDLRDKTFILQESDYDRATKATLDQYKVTSNSLTYTIDDPSIIAMVESGLGFGILPALSLTSFPDYHDKVNVYAFDQDVFRTLVVATPKTQSSSPIVKAMLTQIFTFLHAQYPNDLLWTN</sequence>
<keyword evidence="2" id="KW-0805">Transcription regulation</keyword>
<dbReference type="Gene3D" id="1.10.10.10">
    <property type="entry name" value="Winged helix-like DNA-binding domain superfamily/Winged helix DNA-binding domain"/>
    <property type="match status" value="1"/>
</dbReference>
<evidence type="ECO:0000256" key="2">
    <source>
        <dbReference type="ARBA" id="ARBA00023015"/>
    </source>
</evidence>
<keyword evidence="4" id="KW-0804">Transcription</keyword>
<dbReference type="Pfam" id="PF00126">
    <property type="entry name" value="HTH_1"/>
    <property type="match status" value="1"/>
</dbReference>
<organism evidence="6 7">
    <name type="scientific">Periweissella fabalis</name>
    <dbReference type="NCBI Taxonomy" id="1070421"/>
    <lineage>
        <taxon>Bacteria</taxon>
        <taxon>Bacillati</taxon>
        <taxon>Bacillota</taxon>
        <taxon>Bacilli</taxon>
        <taxon>Lactobacillales</taxon>
        <taxon>Lactobacillaceae</taxon>
        <taxon>Periweissella</taxon>
    </lineage>
</organism>
<evidence type="ECO:0000256" key="4">
    <source>
        <dbReference type="ARBA" id="ARBA00023163"/>
    </source>
</evidence>
<dbReference type="GO" id="GO:0005829">
    <property type="term" value="C:cytosol"/>
    <property type="evidence" value="ECO:0007669"/>
    <property type="project" value="TreeGrafter"/>
</dbReference>
<accession>A0A7X6N347</accession>
<dbReference type="Gene3D" id="3.40.190.290">
    <property type="match status" value="1"/>
</dbReference>
<dbReference type="InterPro" id="IPR000847">
    <property type="entry name" value="LysR_HTH_N"/>
</dbReference>
<dbReference type="EMBL" id="JAAXPN010000011">
    <property type="protein sequence ID" value="NKZ24901.1"/>
    <property type="molecule type" value="Genomic_DNA"/>
</dbReference>
<dbReference type="Pfam" id="PF03466">
    <property type="entry name" value="LysR_substrate"/>
    <property type="match status" value="1"/>
</dbReference>
<dbReference type="AlphaFoldDB" id="A0A7X6N347"/>
<dbReference type="PANTHER" id="PTHR30419:SF24">
    <property type="entry name" value="HTH-TYPE TRANSCRIPTIONAL REGULATOR CZCR"/>
    <property type="match status" value="1"/>
</dbReference>
<gene>
    <name evidence="6" type="ORF">HF964_08875</name>
</gene>
<keyword evidence="3" id="KW-0238">DNA-binding</keyword>
<dbReference type="SUPFAM" id="SSF46785">
    <property type="entry name" value="Winged helix' DNA-binding domain"/>
    <property type="match status" value="1"/>
</dbReference>
<feature type="domain" description="HTH lysR-type" evidence="5">
    <location>
        <begin position="1"/>
        <end position="58"/>
    </location>
</feature>
<dbReference type="PROSITE" id="PS50931">
    <property type="entry name" value="HTH_LYSR"/>
    <property type="match status" value="1"/>
</dbReference>
<dbReference type="Proteomes" id="UP000549765">
    <property type="component" value="Unassembled WGS sequence"/>
</dbReference>
<evidence type="ECO:0000259" key="5">
    <source>
        <dbReference type="PROSITE" id="PS50931"/>
    </source>
</evidence>
<keyword evidence="7" id="KW-1185">Reference proteome</keyword>
<comment type="caution">
    <text evidence="6">The sequence shown here is derived from an EMBL/GenBank/DDBJ whole genome shotgun (WGS) entry which is preliminary data.</text>
</comment>
<dbReference type="CDD" id="cd05466">
    <property type="entry name" value="PBP2_LTTR_substrate"/>
    <property type="match status" value="1"/>
</dbReference>
<evidence type="ECO:0000313" key="7">
    <source>
        <dbReference type="Proteomes" id="UP000549765"/>
    </source>
</evidence>
<dbReference type="PANTHER" id="PTHR30419">
    <property type="entry name" value="HTH-TYPE TRANSCRIPTIONAL REGULATOR YBHD"/>
    <property type="match status" value="1"/>
</dbReference>
<evidence type="ECO:0000256" key="3">
    <source>
        <dbReference type="ARBA" id="ARBA00023125"/>
    </source>
</evidence>
<dbReference type="SUPFAM" id="SSF53850">
    <property type="entry name" value="Periplasmic binding protein-like II"/>
    <property type="match status" value="1"/>
</dbReference>
<dbReference type="GO" id="GO:0003700">
    <property type="term" value="F:DNA-binding transcription factor activity"/>
    <property type="evidence" value="ECO:0007669"/>
    <property type="project" value="InterPro"/>
</dbReference>
<evidence type="ECO:0000256" key="1">
    <source>
        <dbReference type="ARBA" id="ARBA00009437"/>
    </source>
</evidence>
<dbReference type="PRINTS" id="PR00039">
    <property type="entry name" value="HTHLYSR"/>
</dbReference>
<dbReference type="InterPro" id="IPR050950">
    <property type="entry name" value="HTH-type_LysR_regulators"/>
</dbReference>
<dbReference type="InterPro" id="IPR036390">
    <property type="entry name" value="WH_DNA-bd_sf"/>
</dbReference>
<protein>
    <submittedName>
        <fullName evidence="6">LysR family transcriptional regulator</fullName>
    </submittedName>
</protein>
<comment type="similarity">
    <text evidence="1">Belongs to the LysR transcriptional regulatory family.</text>
</comment>
<proteinExistence type="inferred from homology"/>
<reference evidence="6 7" key="1">
    <citation type="submission" date="2020-04" db="EMBL/GenBank/DDBJ databases">
        <title>MicrobeNet Type strains.</title>
        <authorList>
            <person name="Nicholson A.C."/>
        </authorList>
    </citation>
    <scope>NUCLEOTIDE SEQUENCE [LARGE SCALE GENOMIC DNA]</scope>
    <source>
        <strain evidence="6 7">CCUG 61472</strain>
    </source>
</reference>
<dbReference type="InterPro" id="IPR005119">
    <property type="entry name" value="LysR_subst-bd"/>
</dbReference>
<evidence type="ECO:0000313" key="6">
    <source>
        <dbReference type="EMBL" id="NKZ24901.1"/>
    </source>
</evidence>
<dbReference type="GO" id="GO:0003677">
    <property type="term" value="F:DNA binding"/>
    <property type="evidence" value="ECO:0007669"/>
    <property type="project" value="UniProtKB-KW"/>
</dbReference>
<dbReference type="RefSeq" id="WP_168722696.1">
    <property type="nucleotide sequence ID" value="NZ_JAAXPN010000011.1"/>
</dbReference>
<name>A0A7X6N347_9LACO</name>